<dbReference type="EMBL" id="KN825610">
    <property type="protein sequence ID" value="KIK82748.1"/>
    <property type="molecule type" value="Genomic_DNA"/>
</dbReference>
<dbReference type="PANTHER" id="PTHR21310">
    <property type="entry name" value="AMINOGLYCOSIDE PHOSPHOTRANSFERASE-RELATED-RELATED"/>
    <property type="match status" value="1"/>
</dbReference>
<feature type="compositionally biased region" description="Acidic residues" evidence="1">
    <location>
        <begin position="358"/>
        <end position="380"/>
    </location>
</feature>
<protein>
    <submittedName>
        <fullName evidence="3">Unplaced genomic scaffold scaffold_788, whole genome shotgun sequence</fullName>
    </submittedName>
</protein>
<dbReference type="InterPro" id="IPR002575">
    <property type="entry name" value="Aminoglycoside_PTrfase"/>
</dbReference>
<proteinExistence type="predicted"/>
<feature type="domain" description="Aminoglycoside phosphotransferase" evidence="2">
    <location>
        <begin position="86"/>
        <end position="191"/>
    </location>
</feature>
<dbReference type="SUPFAM" id="SSF56112">
    <property type="entry name" value="Protein kinase-like (PK-like)"/>
    <property type="match status" value="1"/>
</dbReference>
<dbReference type="HOGENOM" id="CLU_026727_0_0_1"/>
<organism evidence="3 4">
    <name type="scientific">Paxillus rubicundulus Ve08.2h10</name>
    <dbReference type="NCBI Taxonomy" id="930991"/>
    <lineage>
        <taxon>Eukaryota</taxon>
        <taxon>Fungi</taxon>
        <taxon>Dikarya</taxon>
        <taxon>Basidiomycota</taxon>
        <taxon>Agaricomycotina</taxon>
        <taxon>Agaricomycetes</taxon>
        <taxon>Agaricomycetidae</taxon>
        <taxon>Boletales</taxon>
        <taxon>Paxilineae</taxon>
        <taxon>Paxillaceae</taxon>
        <taxon>Paxillus</taxon>
    </lineage>
</organism>
<feature type="compositionally biased region" description="Acidic residues" evidence="1">
    <location>
        <begin position="658"/>
        <end position="668"/>
    </location>
</feature>
<feature type="region of interest" description="Disordered" evidence="1">
    <location>
        <begin position="356"/>
        <end position="381"/>
    </location>
</feature>
<dbReference type="PANTHER" id="PTHR21310:SF13">
    <property type="entry name" value="AMINOGLYCOSIDE PHOSPHOTRANSFERASE DOMAIN-CONTAINING PROTEIN"/>
    <property type="match status" value="1"/>
</dbReference>
<reference evidence="3 4" key="1">
    <citation type="submission" date="2014-04" db="EMBL/GenBank/DDBJ databases">
        <authorList>
            <consortium name="DOE Joint Genome Institute"/>
            <person name="Kuo A."/>
            <person name="Kohler A."/>
            <person name="Jargeat P."/>
            <person name="Nagy L.G."/>
            <person name="Floudas D."/>
            <person name="Copeland A."/>
            <person name="Barry K.W."/>
            <person name="Cichocki N."/>
            <person name="Veneault-Fourrey C."/>
            <person name="LaButti K."/>
            <person name="Lindquist E.A."/>
            <person name="Lipzen A."/>
            <person name="Lundell T."/>
            <person name="Morin E."/>
            <person name="Murat C."/>
            <person name="Sun H."/>
            <person name="Tunlid A."/>
            <person name="Henrissat B."/>
            <person name="Grigoriev I.V."/>
            <person name="Hibbett D.S."/>
            <person name="Martin F."/>
            <person name="Nordberg H.P."/>
            <person name="Cantor M.N."/>
            <person name="Hua S.X."/>
        </authorList>
    </citation>
    <scope>NUCLEOTIDE SEQUENCE [LARGE SCALE GENOMIC DNA]</scope>
    <source>
        <strain evidence="3 4">Ve08.2h10</strain>
    </source>
</reference>
<keyword evidence="4" id="KW-1185">Reference proteome</keyword>
<feature type="compositionally biased region" description="Low complexity" evidence="1">
    <location>
        <begin position="584"/>
        <end position="593"/>
    </location>
</feature>
<evidence type="ECO:0000256" key="1">
    <source>
        <dbReference type="SAM" id="MobiDB-lite"/>
    </source>
</evidence>
<feature type="region of interest" description="Disordered" evidence="1">
    <location>
        <begin position="645"/>
        <end position="668"/>
    </location>
</feature>
<feature type="region of interest" description="Disordered" evidence="1">
    <location>
        <begin position="583"/>
        <end position="610"/>
    </location>
</feature>
<dbReference type="Proteomes" id="UP000054538">
    <property type="component" value="Unassembled WGS sequence"/>
</dbReference>
<sequence length="668" mass="75016">MYKGHRSVVGFSNIPTTNLLPGTVPLAPSPSTSCTPVQWDWDIEHEDRRREAKADSALHGAQPFQVDRRVLKDVVREKTSCEVGRITFLSSGTFHKAYLVTLVDTRELVARVARRYMPRLKTQSEVATMRYLREMTSVPVPDVYFYDSNPYNRLGGEYILMSKAPGMPLSRVYHSMSNDEIKALFRNMASIIIPLFAQRFSHIGSLYFDSSSLPTPTATSSVLLAPSSSPTPTATHPRLKSFPFMPLMSATPTAATNAKSVPPELHMSRTTSASASGSEIHVGPIVSWPFFGSNRGDLVHPSEIDRGPWRNTHSYLEACVAREITGVKRENEGKSAPHRLHLDPDEIRSSRHHHLDAVPDDQSDDSDEWDAQESEDEWEGPGDCMYRDYRRMQRSTFLVAHIMRREECVRKEMGRWMRVMDRLGAHVDHAGAEDFGLDCHDLNLENIFVDGRDHTKITCVIDWESTTTRPLWQCAHLPAVVQSSPFTVKLFREVVAEIANSRSPNHPSQPSLAATAREWLHYEAIGARLRLAHRCAEWDGWEEGLVESILGPEDGEEEWFQDTESTVGDSEAPSVPAYDRCVESEASSSEQSSGALMVSSLKHRKQAGRIPLKKEREREQMLTTTGDICGGRGGELGRRLEAWLSINGNGRRRGRDEDSQEEYDGGSE</sequence>
<dbReference type="OrthoDB" id="10003767at2759"/>
<dbReference type="AlphaFoldDB" id="A0A0D0D3M3"/>
<reference evidence="4" key="2">
    <citation type="submission" date="2015-01" db="EMBL/GenBank/DDBJ databases">
        <title>Evolutionary Origins and Diversification of the Mycorrhizal Mutualists.</title>
        <authorList>
            <consortium name="DOE Joint Genome Institute"/>
            <consortium name="Mycorrhizal Genomics Consortium"/>
            <person name="Kohler A."/>
            <person name="Kuo A."/>
            <person name="Nagy L.G."/>
            <person name="Floudas D."/>
            <person name="Copeland A."/>
            <person name="Barry K.W."/>
            <person name="Cichocki N."/>
            <person name="Veneault-Fourrey C."/>
            <person name="LaButti K."/>
            <person name="Lindquist E.A."/>
            <person name="Lipzen A."/>
            <person name="Lundell T."/>
            <person name="Morin E."/>
            <person name="Murat C."/>
            <person name="Riley R."/>
            <person name="Ohm R."/>
            <person name="Sun H."/>
            <person name="Tunlid A."/>
            <person name="Henrissat B."/>
            <person name="Grigoriev I.V."/>
            <person name="Hibbett D.S."/>
            <person name="Martin F."/>
        </authorList>
    </citation>
    <scope>NUCLEOTIDE SEQUENCE [LARGE SCALE GENOMIC DNA]</scope>
    <source>
        <strain evidence="4">Ve08.2h10</strain>
    </source>
</reference>
<evidence type="ECO:0000313" key="3">
    <source>
        <dbReference type="EMBL" id="KIK82748.1"/>
    </source>
</evidence>
<dbReference type="STRING" id="930991.A0A0D0D3M3"/>
<name>A0A0D0D3M3_9AGAM</name>
<dbReference type="Pfam" id="PF01636">
    <property type="entry name" value="APH"/>
    <property type="match status" value="1"/>
</dbReference>
<dbReference type="InParanoid" id="A0A0D0D3M3"/>
<accession>A0A0D0D3M3</accession>
<evidence type="ECO:0000313" key="4">
    <source>
        <dbReference type="Proteomes" id="UP000054538"/>
    </source>
</evidence>
<feature type="region of interest" description="Disordered" evidence="1">
    <location>
        <begin position="328"/>
        <end position="347"/>
    </location>
</feature>
<dbReference type="InterPro" id="IPR051678">
    <property type="entry name" value="AGP_Transferase"/>
</dbReference>
<gene>
    <name evidence="3" type="ORF">PAXRUDRAFT_708412</name>
</gene>
<dbReference type="InterPro" id="IPR011009">
    <property type="entry name" value="Kinase-like_dom_sf"/>
</dbReference>
<dbReference type="Gene3D" id="3.30.200.20">
    <property type="entry name" value="Phosphorylase Kinase, domain 1"/>
    <property type="match status" value="1"/>
</dbReference>
<evidence type="ECO:0000259" key="2">
    <source>
        <dbReference type="Pfam" id="PF01636"/>
    </source>
</evidence>